<dbReference type="GO" id="GO:0046872">
    <property type="term" value="F:metal ion binding"/>
    <property type="evidence" value="ECO:0007669"/>
    <property type="project" value="TreeGrafter"/>
</dbReference>
<evidence type="ECO:0000313" key="3">
    <source>
        <dbReference type="Proteomes" id="UP000294200"/>
    </source>
</evidence>
<protein>
    <submittedName>
        <fullName evidence="2">Adenylate cyclase</fullName>
    </submittedName>
</protein>
<dbReference type="SUPFAM" id="SSF55154">
    <property type="entry name" value="CYTH-like phosphatases"/>
    <property type="match status" value="1"/>
</dbReference>
<comment type="caution">
    <text evidence="2">The sequence shown here is derived from an EMBL/GenBank/DDBJ whole genome shotgun (WGS) entry which is preliminary data.</text>
</comment>
<evidence type="ECO:0000259" key="1">
    <source>
        <dbReference type="PROSITE" id="PS51707"/>
    </source>
</evidence>
<dbReference type="Gene3D" id="2.40.320.10">
    <property type="entry name" value="Hypothetical Protein Pfu-838710-001"/>
    <property type="match status" value="1"/>
</dbReference>
<dbReference type="InterPro" id="IPR023577">
    <property type="entry name" value="CYTH_domain"/>
</dbReference>
<organism evidence="2 3">
    <name type="scientific">Paraburkholderia steynii</name>
    <dbReference type="NCBI Taxonomy" id="1245441"/>
    <lineage>
        <taxon>Bacteria</taxon>
        <taxon>Pseudomonadati</taxon>
        <taxon>Pseudomonadota</taxon>
        <taxon>Betaproteobacteria</taxon>
        <taxon>Burkholderiales</taxon>
        <taxon>Burkholderiaceae</taxon>
        <taxon>Paraburkholderia</taxon>
    </lineage>
</organism>
<dbReference type="PROSITE" id="PS51707">
    <property type="entry name" value="CYTH"/>
    <property type="match status" value="1"/>
</dbReference>
<dbReference type="Pfam" id="PF01928">
    <property type="entry name" value="CYTH"/>
    <property type="match status" value="1"/>
</dbReference>
<proteinExistence type="predicted"/>
<reference evidence="2 3" key="1">
    <citation type="submission" date="2017-02" db="EMBL/GenBank/DDBJ databases">
        <title>Paraburkholderia sophoroidis sp. nov. and Paraburkholderia steynii sp. nov. rhizobial symbionts of the fynbos legume Hypocalyptus sophoroides.</title>
        <authorList>
            <person name="Steenkamp E.T."/>
            <person name="Beukes C.W."/>
            <person name="Van Zyl E."/>
            <person name="Avontuur J."/>
            <person name="Chan W.Y."/>
            <person name="Hassen A."/>
            <person name="Palmer M."/>
            <person name="Mthombeni L."/>
            <person name="Phalane F."/>
            <person name="Sereme K."/>
            <person name="Venter S.N."/>
        </authorList>
    </citation>
    <scope>NUCLEOTIDE SEQUENCE [LARGE SCALE GENOMIC DNA]</scope>
    <source>
        <strain evidence="2 3">HC1.1ba</strain>
    </source>
</reference>
<dbReference type="PANTHER" id="PTHR39569:SF1">
    <property type="entry name" value="INORGANIC TRIPHOSPHATASE"/>
    <property type="match status" value="1"/>
</dbReference>
<sequence length="211" mass="23012">MGMEHEIKLSLPTGQVGAATQWLIQRAGGKGRTITLENSYYDTPTLTLARAESAVRVRRTPDGWLQTYKTVGTSSGGLHSRHEWEMPIKGNALEIDALLAACDDEPSKEALRSARDDLIPLFSTNFSRTIWHVRIEAADVEAAIDQGEVVAVVNGETRRAPICEIELELKHGDAGALNALSAEIAQAVHGLRPDDVSKAQRGYRLRESGSQ</sequence>
<dbReference type="SMART" id="SM01118">
    <property type="entry name" value="CYTH"/>
    <property type="match status" value="1"/>
</dbReference>
<dbReference type="EMBL" id="MWML01000122">
    <property type="protein sequence ID" value="TCG06175.1"/>
    <property type="molecule type" value="Genomic_DNA"/>
</dbReference>
<dbReference type="CDD" id="cd07756">
    <property type="entry name" value="CYTH-like_Pase_CHAD"/>
    <property type="match status" value="1"/>
</dbReference>
<dbReference type="Proteomes" id="UP000294200">
    <property type="component" value="Unassembled WGS sequence"/>
</dbReference>
<dbReference type="InterPro" id="IPR033469">
    <property type="entry name" value="CYTH-like_dom_sf"/>
</dbReference>
<dbReference type="InterPro" id="IPR039013">
    <property type="entry name" value="YgiF"/>
</dbReference>
<keyword evidence="3" id="KW-1185">Reference proteome</keyword>
<dbReference type="AlphaFoldDB" id="A0A4R0XBW6"/>
<evidence type="ECO:0000313" key="2">
    <source>
        <dbReference type="EMBL" id="TCG06175.1"/>
    </source>
</evidence>
<dbReference type="PANTHER" id="PTHR39569">
    <property type="entry name" value="INORGANIC TRIPHOSPHATASE"/>
    <property type="match status" value="1"/>
</dbReference>
<feature type="domain" description="CYTH" evidence="1">
    <location>
        <begin position="2"/>
        <end position="209"/>
    </location>
</feature>
<accession>A0A4R0XBW6</accession>
<name>A0A4R0XBW6_9BURK</name>
<dbReference type="GO" id="GO:0050355">
    <property type="term" value="F:inorganic triphosphate phosphatase activity"/>
    <property type="evidence" value="ECO:0007669"/>
    <property type="project" value="InterPro"/>
</dbReference>
<gene>
    <name evidence="2" type="ORF">BZM27_28225</name>
</gene>